<comment type="subunit">
    <text evidence="13">F-type ATPases have 2 components, F(1) - the catalytic core - and F(0) - the membrane proton channel. F(1) has five subunits: alpha(3), beta(3), gamma(1), delta(1), epsilon(1). F(0) has three main subunits: a(1), b(2) and c(10-14). The alpha and beta chains form an alternating ring which encloses part of the gamma chain. F(1) is attached to F(0) by a central stalk formed by the gamma and epsilon chains, while a peripheral stalk is formed by the delta and b chains.</text>
</comment>
<keyword evidence="15" id="KW-0378">Hydrolase</keyword>
<dbReference type="eggNOG" id="COG0711">
    <property type="taxonomic scope" value="Bacteria"/>
</dbReference>
<evidence type="ECO:0000256" key="4">
    <source>
        <dbReference type="ARBA" id="ARBA00022547"/>
    </source>
</evidence>
<evidence type="ECO:0000256" key="14">
    <source>
        <dbReference type="RuleBase" id="RU003848"/>
    </source>
</evidence>
<evidence type="ECO:0000256" key="13">
    <source>
        <dbReference type="HAMAP-Rule" id="MF_01398"/>
    </source>
</evidence>
<dbReference type="InterPro" id="IPR028987">
    <property type="entry name" value="ATP_synth_B-like_membr_sf"/>
</dbReference>
<keyword evidence="9 13" id="KW-0472">Membrane</keyword>
<dbReference type="Pfam" id="PF00430">
    <property type="entry name" value="ATP-synt_B"/>
    <property type="match status" value="1"/>
</dbReference>
<evidence type="ECO:0000256" key="2">
    <source>
        <dbReference type="ARBA" id="ARBA00022448"/>
    </source>
</evidence>
<keyword evidence="4 13" id="KW-0138">CF(0)</keyword>
<dbReference type="STRING" id="1234409.C683_0412"/>
<keyword evidence="8 13" id="KW-0406">Ion transport</keyword>
<dbReference type="PATRIC" id="fig|1234409.3.peg.379"/>
<keyword evidence="5 13" id="KW-0812">Transmembrane</keyword>
<protein>
    <recommendedName>
        <fullName evidence="13">ATP synthase subunit b</fullName>
    </recommendedName>
    <alternativeName>
        <fullName evidence="13">ATP synthase F(0) sector subunit b</fullName>
    </alternativeName>
    <alternativeName>
        <fullName evidence="13">ATPase subunit I</fullName>
    </alternativeName>
    <alternativeName>
        <fullName evidence="13">F-type ATPase subunit b</fullName>
        <shortName evidence="13">F-ATPase subunit b</shortName>
    </alternativeName>
</protein>
<comment type="similarity">
    <text evidence="1 13 14">Belongs to the ATPase B chain family.</text>
</comment>
<reference evidence="15 16" key="1">
    <citation type="journal article" date="2013" name="Genome Announc.">
        <title>Draft Genome Sequence of Catellicoccus marimammalium, a Novel Species Commonly Found in Gull Feces.</title>
        <authorList>
            <person name="Weigand M.R."/>
            <person name="Ryu H."/>
            <person name="Bozcek L."/>
            <person name="Konstantinidis K.T."/>
            <person name="Santo Domingo J.W."/>
        </authorList>
    </citation>
    <scope>NUCLEOTIDE SEQUENCE [LARGE SCALE GENOMIC DNA]</scope>
    <source>
        <strain evidence="15 16">M35/04/3</strain>
    </source>
</reference>
<dbReference type="GO" id="GO:0012505">
    <property type="term" value="C:endomembrane system"/>
    <property type="evidence" value="ECO:0007669"/>
    <property type="project" value="UniProtKB-SubCell"/>
</dbReference>
<dbReference type="PANTHER" id="PTHR33445">
    <property type="entry name" value="ATP SYNTHASE SUBUNIT B', CHLOROPLASTIC"/>
    <property type="match status" value="1"/>
</dbReference>
<evidence type="ECO:0000256" key="8">
    <source>
        <dbReference type="ARBA" id="ARBA00023065"/>
    </source>
</evidence>
<keyword evidence="7 13" id="KW-1133">Transmembrane helix</keyword>
<gene>
    <name evidence="13" type="primary">atpF</name>
    <name evidence="15" type="ORF">C683_0412</name>
</gene>
<dbReference type="InterPro" id="IPR005864">
    <property type="entry name" value="ATP_synth_F0_bsu_bac"/>
</dbReference>
<dbReference type="GO" id="GO:0005886">
    <property type="term" value="C:plasma membrane"/>
    <property type="evidence" value="ECO:0007669"/>
    <property type="project" value="UniProtKB-SubCell"/>
</dbReference>
<dbReference type="Gene3D" id="6.10.250.1580">
    <property type="match status" value="1"/>
</dbReference>
<accession>K8ZPY7</accession>
<evidence type="ECO:0000256" key="7">
    <source>
        <dbReference type="ARBA" id="ARBA00022989"/>
    </source>
</evidence>
<dbReference type="AlphaFoldDB" id="K8ZPY7"/>
<name>K8ZPY7_9ENTE</name>
<keyword evidence="10 13" id="KW-0066">ATP synthesis</keyword>
<dbReference type="InterPro" id="IPR002146">
    <property type="entry name" value="ATP_synth_b/b'su_bac/chlpt"/>
</dbReference>
<dbReference type="GO" id="GO:0045259">
    <property type="term" value="C:proton-transporting ATP synthase complex"/>
    <property type="evidence" value="ECO:0007669"/>
    <property type="project" value="UniProtKB-KW"/>
</dbReference>
<dbReference type="EMBL" id="AMYT01000011">
    <property type="protein sequence ID" value="EKU27631.1"/>
    <property type="molecule type" value="Genomic_DNA"/>
</dbReference>
<dbReference type="HAMAP" id="MF_01398">
    <property type="entry name" value="ATP_synth_b_bprime"/>
    <property type="match status" value="1"/>
</dbReference>
<dbReference type="Proteomes" id="UP000016057">
    <property type="component" value="Unassembled WGS sequence"/>
</dbReference>
<evidence type="ECO:0000256" key="11">
    <source>
        <dbReference type="ARBA" id="ARBA00025198"/>
    </source>
</evidence>
<feature type="transmembrane region" description="Helical" evidence="13">
    <location>
        <begin position="20"/>
        <end position="39"/>
    </location>
</feature>
<comment type="subcellular location">
    <subcellularLocation>
        <location evidence="13">Cell membrane</location>
        <topology evidence="13">Single-pass membrane protein</topology>
    </subcellularLocation>
    <subcellularLocation>
        <location evidence="12">Endomembrane system</location>
        <topology evidence="12">Single-pass membrane protein</topology>
    </subcellularLocation>
</comment>
<keyword evidence="16" id="KW-1185">Reference proteome</keyword>
<sequence length="176" mass="19794">MTSTLLVAAGASQSTTIGNILFVSISFLLLIFCVKKFAWGNITKIFDERANKIANDLDSAEEARVRASELQRQRETELKNARQDSMKIINDAKDTASKNSQQILSSAKEEAQMIQKRAQQQIDLEKQQAYACVKSDIASMSLQIAQQILEKELDEQTHQALIHSCIEGLEEYNETR</sequence>
<evidence type="ECO:0000313" key="15">
    <source>
        <dbReference type="EMBL" id="EKU27631.1"/>
    </source>
</evidence>
<comment type="caution">
    <text evidence="15">The sequence shown here is derived from an EMBL/GenBank/DDBJ whole genome shotgun (WGS) entry which is preliminary data.</text>
</comment>
<dbReference type="GO" id="GO:0046961">
    <property type="term" value="F:proton-transporting ATPase activity, rotational mechanism"/>
    <property type="evidence" value="ECO:0007669"/>
    <property type="project" value="TreeGrafter"/>
</dbReference>
<evidence type="ECO:0000256" key="3">
    <source>
        <dbReference type="ARBA" id="ARBA00022475"/>
    </source>
</evidence>
<dbReference type="RefSeq" id="WP_009488870.1">
    <property type="nucleotide sequence ID" value="NZ_AMYT01000011.1"/>
</dbReference>
<evidence type="ECO:0000256" key="1">
    <source>
        <dbReference type="ARBA" id="ARBA00005513"/>
    </source>
</evidence>
<keyword evidence="3 13" id="KW-1003">Cell membrane</keyword>
<organism evidence="15 16">
    <name type="scientific">Catellicoccus marimammalium M35/04/3</name>
    <dbReference type="NCBI Taxonomy" id="1234409"/>
    <lineage>
        <taxon>Bacteria</taxon>
        <taxon>Bacillati</taxon>
        <taxon>Bacillota</taxon>
        <taxon>Bacilli</taxon>
        <taxon>Lactobacillales</taxon>
        <taxon>Enterococcaceae</taxon>
        <taxon>Catellicoccus</taxon>
    </lineage>
</organism>
<evidence type="ECO:0000256" key="9">
    <source>
        <dbReference type="ARBA" id="ARBA00023136"/>
    </source>
</evidence>
<dbReference type="GO" id="GO:0016787">
    <property type="term" value="F:hydrolase activity"/>
    <property type="evidence" value="ECO:0007669"/>
    <property type="project" value="UniProtKB-KW"/>
</dbReference>
<dbReference type="OrthoDB" id="282095at2"/>
<evidence type="ECO:0000313" key="16">
    <source>
        <dbReference type="Proteomes" id="UP000016057"/>
    </source>
</evidence>
<dbReference type="PANTHER" id="PTHR33445:SF1">
    <property type="entry name" value="ATP SYNTHASE SUBUNIT B"/>
    <property type="match status" value="1"/>
</dbReference>
<proteinExistence type="inferred from homology"/>
<comment type="function">
    <text evidence="11 13">F(1)F(0) ATP synthase produces ATP from ADP in the presence of a proton or sodium gradient. F-type ATPases consist of two structural domains, F(1) containing the extramembraneous catalytic core and F(0) containing the membrane proton channel, linked together by a central stalk and a peripheral stalk. During catalysis, ATP synthesis in the catalytic domain of F(1) is coupled via a rotary mechanism of the central stalk subunits to proton translocation.</text>
</comment>
<dbReference type="SUPFAM" id="SSF81573">
    <property type="entry name" value="F1F0 ATP synthase subunit B, membrane domain"/>
    <property type="match status" value="1"/>
</dbReference>
<dbReference type="NCBIfam" id="TIGR01144">
    <property type="entry name" value="ATP_synt_b"/>
    <property type="match status" value="1"/>
</dbReference>
<evidence type="ECO:0000256" key="10">
    <source>
        <dbReference type="ARBA" id="ARBA00023310"/>
    </source>
</evidence>
<comment type="function">
    <text evidence="13">Component of the F(0) channel, it forms part of the peripheral stalk, linking F(1) to F(0).</text>
</comment>
<dbReference type="CDD" id="cd06503">
    <property type="entry name" value="ATP-synt_Fo_b"/>
    <property type="match status" value="1"/>
</dbReference>
<keyword evidence="2 13" id="KW-0813">Transport</keyword>
<evidence type="ECO:0000256" key="6">
    <source>
        <dbReference type="ARBA" id="ARBA00022781"/>
    </source>
</evidence>
<evidence type="ECO:0000256" key="12">
    <source>
        <dbReference type="ARBA" id="ARBA00037847"/>
    </source>
</evidence>
<keyword evidence="6 13" id="KW-0375">Hydrogen ion transport</keyword>
<dbReference type="GO" id="GO:0046933">
    <property type="term" value="F:proton-transporting ATP synthase activity, rotational mechanism"/>
    <property type="evidence" value="ECO:0007669"/>
    <property type="project" value="UniProtKB-UniRule"/>
</dbReference>
<dbReference type="InterPro" id="IPR050059">
    <property type="entry name" value="ATP_synthase_B_chain"/>
</dbReference>
<evidence type="ECO:0000256" key="5">
    <source>
        <dbReference type="ARBA" id="ARBA00022692"/>
    </source>
</evidence>